<name>A0AAV8X8Z0_9CUCU</name>
<dbReference type="PANTHER" id="PTHR33223:SF6">
    <property type="entry name" value="CCHC-TYPE DOMAIN-CONTAINING PROTEIN"/>
    <property type="match status" value="1"/>
</dbReference>
<comment type="caution">
    <text evidence="2">The sequence shown here is derived from an EMBL/GenBank/DDBJ whole genome shotgun (WGS) entry which is preliminary data.</text>
</comment>
<evidence type="ECO:0000313" key="2">
    <source>
        <dbReference type="EMBL" id="KAJ8934974.1"/>
    </source>
</evidence>
<dbReference type="Proteomes" id="UP001162156">
    <property type="component" value="Unassembled WGS sequence"/>
</dbReference>
<dbReference type="GO" id="GO:0008270">
    <property type="term" value="F:zinc ion binding"/>
    <property type="evidence" value="ECO:0007669"/>
    <property type="project" value="InterPro"/>
</dbReference>
<protein>
    <recommendedName>
        <fullName evidence="1">Retrotransposon gag domain-containing protein</fullName>
    </recommendedName>
</protein>
<gene>
    <name evidence="2" type="ORF">NQ314_013079</name>
</gene>
<dbReference type="SUPFAM" id="SSF57756">
    <property type="entry name" value="Retrovirus zinc finger-like domains"/>
    <property type="match status" value="1"/>
</dbReference>
<dbReference type="InterPro" id="IPR036875">
    <property type="entry name" value="Znf_CCHC_sf"/>
</dbReference>
<keyword evidence="3" id="KW-1185">Reference proteome</keyword>
<reference evidence="2" key="1">
    <citation type="journal article" date="2023" name="Insect Mol. Biol.">
        <title>Genome sequencing provides insights into the evolution of gene families encoding plant cell wall-degrading enzymes in longhorned beetles.</title>
        <authorList>
            <person name="Shin N.R."/>
            <person name="Okamura Y."/>
            <person name="Kirsch R."/>
            <person name="Pauchet Y."/>
        </authorList>
    </citation>
    <scope>NUCLEOTIDE SEQUENCE</scope>
    <source>
        <strain evidence="2">RBIC_L_NR</strain>
    </source>
</reference>
<proteinExistence type="predicted"/>
<dbReference type="GO" id="GO:0003676">
    <property type="term" value="F:nucleic acid binding"/>
    <property type="evidence" value="ECO:0007669"/>
    <property type="project" value="InterPro"/>
</dbReference>
<evidence type="ECO:0000259" key="1">
    <source>
        <dbReference type="Pfam" id="PF03732"/>
    </source>
</evidence>
<dbReference type="EMBL" id="JANEYF010003642">
    <property type="protein sequence ID" value="KAJ8934974.1"/>
    <property type="molecule type" value="Genomic_DNA"/>
</dbReference>
<dbReference type="Pfam" id="PF03732">
    <property type="entry name" value="Retrotrans_gag"/>
    <property type="match status" value="1"/>
</dbReference>
<accession>A0AAV8X8Z0</accession>
<sequence>MAEAELKRLTAQLGTYKAKLTRFGSFLDSYIDNSDSIQLQMRLDAIINVLPFLDNVQIEIECIDDQAEAEHNKERTEFEKNYFQLISRAKTLLTSIFPTLSNDSNNECHSSLCKIYKLKKEQIESELAKFGLDPSENVEEKKRRLVRFIKDGCASPLQKSASLEFPHAPPLLVIPPHREPAAFLVRLHEICPYTNIRQEQLLPVLPELLQGLPLLWYRNNKSHWRTWDKFIKDFRTFYFPVNYPEDLEAEISRHLQKPDESATDYLTELETLLRRHGDMSPEQELQWIYRNLLPDYRQYTSRSDFDDVSSLTEKTKEFERLPQEVNQVYKKVTMTSYATTLKMKTPTERPLPPPIRHQNPPVISQVVPPLTLPGNNQSAVPTKNRPSTSVTAAPPSNRNNICWHYGKAVHVSSQCRSPPRLYCSRCGQQGIMTRDCQCTKMENYAGTAPIRGTDTYYIRLTEHLQALIAEYPPNTIILHRLPPPAEIKAYSTRLTDHLRPPFPFDSVTTPSVGVVERKATETVLYYCRCIRPVLPDTPLQVSSANGYNRPHVSVQMYGRTFSALIDTGAIRSYINNKVNDFCKQLNLSVLFQGCKNPDYIVAFLQPLAPRCQSSTVPLVFCYICIGWDAVPELTIKTQPQLKGEVVTSSFPGASVEGMECVQVRKEAVIKSQKNELECPIFGASKCINENVLPTYEDMNRYFNWVEYELKPVSTNPQQTATEATKVVAKKIAEIWARTLDRYGISDRAGAAVASAVLQDVVIINAEDKSSIIDKNKIRRARRQFEVPNSLIMDGSNYIDLTDWSNFVITELLLTMGLPEEVLKDIVKNPGTSMLFFDIKSYPCHTLAVDELLKL</sequence>
<dbReference type="PANTHER" id="PTHR33223">
    <property type="entry name" value="CCHC-TYPE DOMAIN-CONTAINING PROTEIN"/>
    <property type="match status" value="1"/>
</dbReference>
<evidence type="ECO:0000313" key="3">
    <source>
        <dbReference type="Proteomes" id="UP001162156"/>
    </source>
</evidence>
<feature type="domain" description="Retrotransposon gag" evidence="1">
    <location>
        <begin position="206"/>
        <end position="286"/>
    </location>
</feature>
<organism evidence="2 3">
    <name type="scientific">Rhamnusium bicolor</name>
    <dbReference type="NCBI Taxonomy" id="1586634"/>
    <lineage>
        <taxon>Eukaryota</taxon>
        <taxon>Metazoa</taxon>
        <taxon>Ecdysozoa</taxon>
        <taxon>Arthropoda</taxon>
        <taxon>Hexapoda</taxon>
        <taxon>Insecta</taxon>
        <taxon>Pterygota</taxon>
        <taxon>Neoptera</taxon>
        <taxon>Endopterygota</taxon>
        <taxon>Coleoptera</taxon>
        <taxon>Polyphaga</taxon>
        <taxon>Cucujiformia</taxon>
        <taxon>Chrysomeloidea</taxon>
        <taxon>Cerambycidae</taxon>
        <taxon>Lepturinae</taxon>
        <taxon>Rhagiini</taxon>
        <taxon>Rhamnusium</taxon>
    </lineage>
</organism>
<dbReference type="InterPro" id="IPR005162">
    <property type="entry name" value="Retrotrans_gag_dom"/>
</dbReference>
<dbReference type="AlphaFoldDB" id="A0AAV8X8Z0"/>